<reference evidence="1 2" key="1">
    <citation type="journal article" date="2005" name="Nature">
        <title>The map-based sequence of the rice genome.</title>
        <authorList>
            <consortium name="International rice genome sequencing project (IRGSP)"/>
            <person name="Matsumoto T."/>
            <person name="Wu J."/>
            <person name="Kanamori H."/>
            <person name="Katayose Y."/>
            <person name="Fujisawa M."/>
            <person name="Namiki N."/>
            <person name="Mizuno H."/>
            <person name="Yamamoto K."/>
            <person name="Antonio B.A."/>
            <person name="Baba T."/>
            <person name="Sakata K."/>
            <person name="Nagamura Y."/>
            <person name="Aoki H."/>
            <person name="Arikawa K."/>
            <person name="Arita K."/>
            <person name="Bito T."/>
            <person name="Chiden Y."/>
            <person name="Fujitsuka N."/>
            <person name="Fukunaka R."/>
            <person name="Hamada M."/>
            <person name="Harada C."/>
            <person name="Hayashi A."/>
            <person name="Hijishita S."/>
            <person name="Honda M."/>
            <person name="Hosokawa S."/>
            <person name="Ichikawa Y."/>
            <person name="Idonuma A."/>
            <person name="Iijima M."/>
            <person name="Ikeda M."/>
            <person name="Ikeno M."/>
            <person name="Ito K."/>
            <person name="Ito S."/>
            <person name="Ito T."/>
            <person name="Ito Y."/>
            <person name="Ito Y."/>
            <person name="Iwabuchi A."/>
            <person name="Kamiya K."/>
            <person name="Karasawa W."/>
            <person name="Kurita K."/>
            <person name="Katagiri S."/>
            <person name="Kikuta A."/>
            <person name="Kobayashi H."/>
            <person name="Kobayashi N."/>
            <person name="Machita K."/>
            <person name="Maehara T."/>
            <person name="Masukawa M."/>
            <person name="Mizubayashi T."/>
            <person name="Mukai Y."/>
            <person name="Nagasaki H."/>
            <person name="Nagata Y."/>
            <person name="Naito S."/>
            <person name="Nakashima M."/>
            <person name="Nakama Y."/>
            <person name="Nakamichi Y."/>
            <person name="Nakamura M."/>
            <person name="Meguro A."/>
            <person name="Negishi M."/>
            <person name="Ohta I."/>
            <person name="Ohta T."/>
            <person name="Okamoto M."/>
            <person name="Ono N."/>
            <person name="Saji S."/>
            <person name="Sakaguchi M."/>
            <person name="Sakai K."/>
            <person name="Shibata M."/>
            <person name="Shimokawa T."/>
            <person name="Song J."/>
            <person name="Takazaki Y."/>
            <person name="Terasawa K."/>
            <person name="Tsugane M."/>
            <person name="Tsuji K."/>
            <person name="Ueda S."/>
            <person name="Waki K."/>
            <person name="Yamagata H."/>
            <person name="Yamamoto M."/>
            <person name="Yamamoto S."/>
            <person name="Yamane H."/>
            <person name="Yoshiki S."/>
            <person name="Yoshihara R."/>
            <person name="Yukawa K."/>
            <person name="Zhong H."/>
            <person name="Yano M."/>
            <person name="Yuan Q."/>
            <person name="Ouyang S."/>
            <person name="Liu J."/>
            <person name="Jones K.M."/>
            <person name="Gansberger K."/>
            <person name="Moffat K."/>
            <person name="Hill J."/>
            <person name="Bera J."/>
            <person name="Fadrosh D."/>
            <person name="Jin S."/>
            <person name="Johri S."/>
            <person name="Kim M."/>
            <person name="Overton L."/>
            <person name="Reardon M."/>
            <person name="Tsitrin T."/>
            <person name="Vuong H."/>
            <person name="Weaver B."/>
            <person name="Ciecko A."/>
            <person name="Tallon L."/>
            <person name="Jackson J."/>
            <person name="Pai G."/>
            <person name="Aken S.V."/>
            <person name="Utterback T."/>
            <person name="Reidmuller S."/>
            <person name="Feldblyum T."/>
            <person name="Hsiao J."/>
            <person name="Zismann V."/>
            <person name="Iobst S."/>
            <person name="de Vazeille A.R."/>
            <person name="Buell C.R."/>
            <person name="Ying K."/>
            <person name="Li Y."/>
            <person name="Lu T."/>
            <person name="Huang Y."/>
            <person name="Zhao Q."/>
            <person name="Feng Q."/>
            <person name="Zhang L."/>
            <person name="Zhu J."/>
            <person name="Weng Q."/>
            <person name="Mu J."/>
            <person name="Lu Y."/>
            <person name="Fan D."/>
            <person name="Liu Y."/>
            <person name="Guan J."/>
            <person name="Zhang Y."/>
            <person name="Yu S."/>
            <person name="Liu X."/>
            <person name="Zhang Y."/>
            <person name="Hong G."/>
            <person name="Han B."/>
            <person name="Choisne N."/>
            <person name="Demange N."/>
            <person name="Orjeda G."/>
            <person name="Samain S."/>
            <person name="Cattolico L."/>
            <person name="Pelletier E."/>
            <person name="Couloux A."/>
            <person name="Segurens B."/>
            <person name="Wincker P."/>
            <person name="D'Hont A."/>
            <person name="Scarpelli C."/>
            <person name="Weissenbach J."/>
            <person name="Salanoubat M."/>
            <person name="Quetier F."/>
            <person name="Yu Y."/>
            <person name="Kim H.R."/>
            <person name="Rambo T."/>
            <person name="Currie J."/>
            <person name="Collura K."/>
            <person name="Luo M."/>
            <person name="Yang T."/>
            <person name="Ammiraju J.S.S."/>
            <person name="Engler F."/>
            <person name="Soderlund C."/>
            <person name="Wing R.A."/>
            <person name="Palmer L.E."/>
            <person name="de la Bastide M."/>
            <person name="Spiegel L."/>
            <person name="Nascimento L."/>
            <person name="Zutavern T."/>
            <person name="O'Shaughnessy A."/>
            <person name="Dike S."/>
            <person name="Dedhia N."/>
            <person name="Preston R."/>
            <person name="Balija V."/>
            <person name="McCombie W.R."/>
            <person name="Chow T."/>
            <person name="Chen H."/>
            <person name="Chung M."/>
            <person name="Chen C."/>
            <person name="Shaw J."/>
            <person name="Wu H."/>
            <person name="Hsiao K."/>
            <person name="Chao Y."/>
            <person name="Chu M."/>
            <person name="Cheng C."/>
            <person name="Hour A."/>
            <person name="Lee P."/>
            <person name="Lin S."/>
            <person name="Lin Y."/>
            <person name="Liou J."/>
            <person name="Liu S."/>
            <person name="Hsing Y."/>
            <person name="Raghuvanshi S."/>
            <person name="Mohanty A."/>
            <person name="Bharti A.K."/>
            <person name="Gaur A."/>
            <person name="Gupta V."/>
            <person name="Kumar D."/>
            <person name="Ravi V."/>
            <person name="Vij S."/>
            <person name="Kapur A."/>
            <person name="Khurana P."/>
            <person name="Khurana P."/>
            <person name="Khurana J.P."/>
            <person name="Tyagi A.K."/>
            <person name="Gaikwad K."/>
            <person name="Singh A."/>
            <person name="Dalal V."/>
            <person name="Srivastava S."/>
            <person name="Dixit A."/>
            <person name="Pal A.K."/>
            <person name="Ghazi I.A."/>
            <person name="Yadav M."/>
            <person name="Pandit A."/>
            <person name="Bhargava A."/>
            <person name="Sureshbabu K."/>
            <person name="Batra K."/>
            <person name="Sharma T.R."/>
            <person name="Mohapatra T."/>
            <person name="Singh N.K."/>
            <person name="Messing J."/>
            <person name="Nelson A.B."/>
            <person name="Fuks G."/>
            <person name="Kavchok S."/>
            <person name="Keizer G."/>
            <person name="Linton E."/>
            <person name="Llaca V."/>
            <person name="Song R."/>
            <person name="Tanyolac B."/>
            <person name="Young S."/>
            <person name="Ho-Il K."/>
            <person name="Hahn J.H."/>
            <person name="Sangsakoo G."/>
            <person name="Vanavichit A."/>
            <person name="de Mattos Luiz.A.T."/>
            <person name="Zimmer P.D."/>
            <person name="Malone G."/>
            <person name="Dellagostin O."/>
            <person name="de Oliveira A.C."/>
            <person name="Bevan M."/>
            <person name="Bancroft I."/>
            <person name="Minx P."/>
            <person name="Cordum H."/>
            <person name="Wilson R."/>
            <person name="Cheng Z."/>
            <person name="Jin W."/>
            <person name="Jiang J."/>
            <person name="Leong S.A."/>
            <person name="Iwama H."/>
            <person name="Gojobori T."/>
            <person name="Itoh T."/>
            <person name="Niimura Y."/>
            <person name="Fujii Y."/>
            <person name="Habara T."/>
            <person name="Sakai H."/>
            <person name="Sato Y."/>
            <person name="Wilson G."/>
            <person name="Kumar K."/>
            <person name="McCouch S."/>
            <person name="Juretic N."/>
            <person name="Hoen D."/>
            <person name="Wright S."/>
            <person name="Bruskiewich R."/>
            <person name="Bureau T."/>
            <person name="Miyao A."/>
            <person name="Hirochika H."/>
            <person name="Nishikawa T."/>
            <person name="Kadowaki K."/>
            <person name="Sugiura M."/>
            <person name="Burr B."/>
            <person name="Sasaki T."/>
        </authorList>
    </citation>
    <scope>NUCLEOTIDE SEQUENCE [LARGE SCALE GENOMIC DNA]</scope>
    <source>
        <strain evidence="2">cv. Nipponbare</strain>
    </source>
</reference>
<dbReference type="KEGG" id="dosa:Os08g0389733"/>
<dbReference type="EMBL" id="AP008214">
    <property type="protein sequence ID" value="BAH94283.1"/>
    <property type="molecule type" value="Genomic_DNA"/>
</dbReference>
<proteinExistence type="predicted"/>
<sequence length="85" mass="9483">MVPSEIALMKIMKDRMKIMSDARPNQLISFLTMCCPIIAAKKATTVKKRAAKGSKIKCQMHGIICVLGVCREERVPYGTGNRSKR</sequence>
<evidence type="ECO:0000313" key="2">
    <source>
        <dbReference type="Proteomes" id="UP000000763"/>
    </source>
</evidence>
<gene>
    <name evidence="1" type="ordered locus">Os08g0389733</name>
</gene>
<dbReference type="Proteomes" id="UP000000763">
    <property type="component" value="Chromosome 8"/>
</dbReference>
<dbReference type="AlphaFoldDB" id="C7J6C4"/>
<reference evidence="2" key="2">
    <citation type="journal article" date="2008" name="Nucleic Acids Res.">
        <title>The rice annotation project database (RAP-DB): 2008 update.</title>
        <authorList>
            <consortium name="The rice annotation project (RAP)"/>
        </authorList>
    </citation>
    <scope>GENOME REANNOTATION</scope>
    <source>
        <strain evidence="2">cv. Nipponbare</strain>
    </source>
</reference>
<protein>
    <submittedName>
        <fullName evidence="1">Os08g0389733 protein</fullName>
    </submittedName>
</protein>
<name>C7J6C4_ORYSJ</name>
<evidence type="ECO:0000313" key="1">
    <source>
        <dbReference type="EMBL" id="BAH94283.1"/>
    </source>
</evidence>
<organism evidence="1 2">
    <name type="scientific">Oryza sativa subsp. japonica</name>
    <name type="common">Rice</name>
    <dbReference type="NCBI Taxonomy" id="39947"/>
    <lineage>
        <taxon>Eukaryota</taxon>
        <taxon>Viridiplantae</taxon>
        <taxon>Streptophyta</taxon>
        <taxon>Embryophyta</taxon>
        <taxon>Tracheophyta</taxon>
        <taxon>Spermatophyta</taxon>
        <taxon>Magnoliopsida</taxon>
        <taxon>Liliopsida</taxon>
        <taxon>Poales</taxon>
        <taxon>Poaceae</taxon>
        <taxon>BOP clade</taxon>
        <taxon>Oryzoideae</taxon>
        <taxon>Oryzeae</taxon>
        <taxon>Oryzinae</taxon>
        <taxon>Oryza</taxon>
        <taxon>Oryza sativa</taxon>
    </lineage>
</organism>
<accession>C7J6C4</accession>